<dbReference type="EMBL" id="BLAY01000132">
    <property type="protein sequence ID" value="GET41727.1"/>
    <property type="molecule type" value="Genomic_DNA"/>
</dbReference>
<reference evidence="3" key="1">
    <citation type="submission" date="2019-10" db="EMBL/GenBank/DDBJ databases">
        <title>Draft genome sequece of Microseira wollei NIES-4236.</title>
        <authorList>
            <person name="Yamaguchi H."/>
            <person name="Suzuki S."/>
            <person name="Kawachi M."/>
        </authorList>
    </citation>
    <scope>NUCLEOTIDE SEQUENCE</scope>
    <source>
        <strain evidence="3">NIES-4236</strain>
    </source>
</reference>
<dbReference type="RefSeq" id="WP_226588272.1">
    <property type="nucleotide sequence ID" value="NZ_BLAY01000132.1"/>
</dbReference>
<comment type="caution">
    <text evidence="3">The sequence shown here is derived from an EMBL/GenBank/DDBJ whole genome shotgun (WGS) entry which is preliminary data.</text>
</comment>
<dbReference type="Pfam" id="PF21053">
    <property type="entry name" value="BFA1_C"/>
    <property type="match status" value="1"/>
</dbReference>
<dbReference type="InterPro" id="IPR012674">
    <property type="entry name" value="Calycin"/>
</dbReference>
<dbReference type="Gene3D" id="2.40.128.20">
    <property type="match status" value="2"/>
</dbReference>
<dbReference type="AlphaFoldDB" id="A0AAV3XQ14"/>
<accession>A0AAV3XQ14</accession>
<protein>
    <recommendedName>
        <fullName evidence="5">DUF3598 domain-containing protein</fullName>
    </recommendedName>
</protein>
<name>A0AAV3XQ14_9CYAN</name>
<evidence type="ECO:0000313" key="4">
    <source>
        <dbReference type="Proteomes" id="UP001050975"/>
    </source>
</evidence>
<organism evidence="3 4">
    <name type="scientific">Microseira wollei NIES-4236</name>
    <dbReference type="NCBI Taxonomy" id="2530354"/>
    <lineage>
        <taxon>Bacteria</taxon>
        <taxon>Bacillati</taxon>
        <taxon>Cyanobacteriota</taxon>
        <taxon>Cyanophyceae</taxon>
        <taxon>Oscillatoriophycideae</taxon>
        <taxon>Aerosakkonematales</taxon>
        <taxon>Aerosakkonemataceae</taxon>
        <taxon>Microseira</taxon>
    </lineage>
</organism>
<dbReference type="InterPro" id="IPR048378">
    <property type="entry name" value="BFA1-like_C"/>
</dbReference>
<evidence type="ECO:0000259" key="2">
    <source>
        <dbReference type="Pfam" id="PF21053"/>
    </source>
</evidence>
<evidence type="ECO:0000259" key="1">
    <source>
        <dbReference type="Pfam" id="PF12204"/>
    </source>
</evidence>
<evidence type="ECO:0000313" key="3">
    <source>
        <dbReference type="EMBL" id="GET41727.1"/>
    </source>
</evidence>
<dbReference type="Pfam" id="PF12204">
    <property type="entry name" value="DUF3598_N"/>
    <property type="match status" value="1"/>
</dbReference>
<gene>
    <name evidence="3" type="ORF">MiSe_65410</name>
</gene>
<dbReference type="SUPFAM" id="SSF50814">
    <property type="entry name" value="Lipocalins"/>
    <property type="match status" value="2"/>
</dbReference>
<dbReference type="PANTHER" id="PTHR33404">
    <property type="entry name" value="CELL DIVISION TOPOLOGICAL SPECIFICITY FACTOR HOMOLOG, CHLOROPLASTIC"/>
    <property type="match status" value="1"/>
</dbReference>
<proteinExistence type="predicted"/>
<dbReference type="InterPro" id="IPR022017">
    <property type="entry name" value="BFA1-like_DUF3598"/>
</dbReference>
<dbReference type="GO" id="GO:0000918">
    <property type="term" value="P:division septum site selection"/>
    <property type="evidence" value="ECO:0007669"/>
    <property type="project" value="TreeGrafter"/>
</dbReference>
<dbReference type="GO" id="GO:0005886">
    <property type="term" value="C:plasma membrane"/>
    <property type="evidence" value="ECO:0007669"/>
    <property type="project" value="TreeGrafter"/>
</dbReference>
<feature type="domain" description="DUF3598" evidence="1">
    <location>
        <begin position="1"/>
        <end position="140"/>
    </location>
</feature>
<dbReference type="PANTHER" id="PTHR33404:SF1">
    <property type="entry name" value="SLL0497 PROTEIN"/>
    <property type="match status" value="1"/>
</dbReference>
<feature type="domain" description="Biogenesis factor required for ATP synthase 1-like C-terminal" evidence="2">
    <location>
        <begin position="144"/>
        <end position="279"/>
    </location>
</feature>
<keyword evidence="4" id="KW-1185">Reference proteome</keyword>
<sequence length="279" mass="31413">MKKQWECVLENLGEWEGSFTHLSPQGELIDDIPSVISLTGVNENQTIHLALRRYYPTAPGSSELKPQELAFDFSAPSSGALFFEMGAFSEGSPYFATGTLFGAEFGFKESDRRMRLIQQFDAANSQLFKLTLVRERRVGTTAPERPPLALDDFLGEWEGEAVTLYPDGRPSVTANTSLKCDRLSENQLVLASVQETDCPLKIAEDSKQLRLNFEQNSQQYQILLLPDGAASTCPTQITPGNAFFMEVSWLIQPRLRQRMIRTYDDKGKWDSLTLVTEQR</sequence>
<evidence type="ECO:0008006" key="5">
    <source>
        <dbReference type="Google" id="ProtNLM"/>
    </source>
</evidence>
<dbReference type="Proteomes" id="UP001050975">
    <property type="component" value="Unassembled WGS sequence"/>
</dbReference>